<dbReference type="AlphaFoldDB" id="A0A0F8WJV1"/>
<protein>
    <submittedName>
        <fullName evidence="1">Uncharacterized protein</fullName>
    </submittedName>
</protein>
<evidence type="ECO:0000313" key="1">
    <source>
        <dbReference type="EMBL" id="KKK57157.1"/>
    </source>
</evidence>
<dbReference type="EMBL" id="LAZR01064626">
    <property type="protein sequence ID" value="KKK57157.1"/>
    <property type="molecule type" value="Genomic_DNA"/>
</dbReference>
<reference evidence="1" key="1">
    <citation type="journal article" date="2015" name="Nature">
        <title>Complex archaea that bridge the gap between prokaryotes and eukaryotes.</title>
        <authorList>
            <person name="Spang A."/>
            <person name="Saw J.H."/>
            <person name="Jorgensen S.L."/>
            <person name="Zaremba-Niedzwiedzka K."/>
            <person name="Martijn J."/>
            <person name="Lind A.E."/>
            <person name="van Eijk R."/>
            <person name="Schleper C."/>
            <person name="Guy L."/>
            <person name="Ettema T.J."/>
        </authorList>
    </citation>
    <scope>NUCLEOTIDE SEQUENCE</scope>
</reference>
<feature type="non-terminal residue" evidence="1">
    <location>
        <position position="1"/>
    </location>
</feature>
<accession>A0A0F8WJV1</accession>
<sequence length="85" mass="9443">NHNLELIQRFPVGVDGEERAIRWCSDCGGVVVDLDVDGRAVGPGDVMKMRFPGVFYQYIELKKLHSEAAAGAKYPKDWNKYGSNG</sequence>
<gene>
    <name evidence="1" type="ORF">LCGC14_3057340</name>
</gene>
<organism evidence="1">
    <name type="scientific">marine sediment metagenome</name>
    <dbReference type="NCBI Taxonomy" id="412755"/>
    <lineage>
        <taxon>unclassified sequences</taxon>
        <taxon>metagenomes</taxon>
        <taxon>ecological metagenomes</taxon>
    </lineage>
</organism>
<proteinExistence type="predicted"/>
<comment type="caution">
    <text evidence="1">The sequence shown here is derived from an EMBL/GenBank/DDBJ whole genome shotgun (WGS) entry which is preliminary data.</text>
</comment>
<name>A0A0F8WJV1_9ZZZZ</name>